<keyword evidence="7 13" id="KW-0479">Metal-binding</keyword>
<dbReference type="InterPro" id="IPR036396">
    <property type="entry name" value="Cyt_P450_sf"/>
</dbReference>
<evidence type="ECO:0000256" key="7">
    <source>
        <dbReference type="ARBA" id="ARBA00022723"/>
    </source>
</evidence>
<dbReference type="EMBL" id="DF849506">
    <property type="protein sequence ID" value="GAT57628.1"/>
    <property type="molecule type" value="Genomic_DNA"/>
</dbReference>
<dbReference type="PROSITE" id="PS00086">
    <property type="entry name" value="CYTOCHROME_P450"/>
    <property type="match status" value="1"/>
</dbReference>
<evidence type="ECO:0000256" key="3">
    <source>
        <dbReference type="ARBA" id="ARBA00004721"/>
    </source>
</evidence>
<reference evidence="14" key="1">
    <citation type="submission" date="2014-09" db="EMBL/GenBank/DDBJ databases">
        <title>Genome sequence of the luminous mushroom Mycena chlorophos for searching fungal bioluminescence genes.</title>
        <authorList>
            <person name="Tanaka Y."/>
            <person name="Kasuga D."/>
            <person name="Oba Y."/>
            <person name="Hase S."/>
            <person name="Sato K."/>
            <person name="Oba Y."/>
            <person name="Sakakibara Y."/>
        </authorList>
    </citation>
    <scope>NUCLEOTIDE SEQUENCE</scope>
</reference>
<evidence type="ECO:0000256" key="9">
    <source>
        <dbReference type="ARBA" id="ARBA00023002"/>
    </source>
</evidence>
<sequence>MPAFSSENMSSLVEITFRKGLELRDTWATLVAENASSSTKIDVCHFLSRAAFDVIGLAGFDYSFNSINDETNELFLAYRKTFEVFISQTGPIRTLLSIYLPWVNKLFADETVRVVEQSHKVVRRVAGRLIQEKKQKIADGEKYGDPYDGKDLLTLLLKSNAAKDLPLEQRISDEDILNNINTFIFAGSDTSSMSMTWTLLLLARHPRIQDRLRAELLGVSSQFPASLSELSPEQMQSLYVAISALPFLHNVTRESLRLIPPLHSTLRVPTRTDEIPTSHPIPTRSGGDGDKYSFTIPKGTVVHVSFEAFNVDKSIWGDDAWDFKPDRWDTLPNAVYQHPWHFSNMFSFSAGPRACPGLRFSLIEIKIFYYILLTNFVFQEADKITPYNVVLTRPYISGRFRDGAQCPLLVSPFVRPS</sequence>
<evidence type="ECO:0000256" key="4">
    <source>
        <dbReference type="ARBA" id="ARBA00010617"/>
    </source>
</evidence>
<dbReference type="PRINTS" id="PR00463">
    <property type="entry name" value="EP450I"/>
</dbReference>
<evidence type="ECO:0000256" key="10">
    <source>
        <dbReference type="ARBA" id="ARBA00023004"/>
    </source>
</evidence>
<keyword evidence="15" id="KW-1185">Reference proteome</keyword>
<dbReference type="Gene3D" id="1.10.630.10">
    <property type="entry name" value="Cytochrome P450"/>
    <property type="match status" value="1"/>
</dbReference>
<evidence type="ECO:0000256" key="5">
    <source>
        <dbReference type="ARBA" id="ARBA00022617"/>
    </source>
</evidence>
<dbReference type="Proteomes" id="UP000815677">
    <property type="component" value="Unassembled WGS sequence"/>
</dbReference>
<evidence type="ECO:0000313" key="14">
    <source>
        <dbReference type="EMBL" id="GAT57628.1"/>
    </source>
</evidence>
<dbReference type="InterPro" id="IPR002401">
    <property type="entry name" value="Cyt_P450_E_grp-I"/>
</dbReference>
<keyword evidence="6" id="KW-0812">Transmembrane</keyword>
<evidence type="ECO:0000256" key="2">
    <source>
        <dbReference type="ARBA" id="ARBA00004370"/>
    </source>
</evidence>
<dbReference type="Pfam" id="PF00067">
    <property type="entry name" value="p450"/>
    <property type="match status" value="1"/>
</dbReference>
<name>A0ABQ0M2R1_MYCCL</name>
<accession>A0ABQ0M2R1</accession>
<keyword evidence="11 13" id="KW-0503">Monooxygenase</keyword>
<evidence type="ECO:0000256" key="1">
    <source>
        <dbReference type="ARBA" id="ARBA00001971"/>
    </source>
</evidence>
<comment type="subcellular location">
    <subcellularLocation>
        <location evidence="2">Membrane</location>
    </subcellularLocation>
</comment>
<evidence type="ECO:0000256" key="11">
    <source>
        <dbReference type="ARBA" id="ARBA00023033"/>
    </source>
</evidence>
<evidence type="ECO:0000256" key="12">
    <source>
        <dbReference type="ARBA" id="ARBA00023136"/>
    </source>
</evidence>
<comment type="similarity">
    <text evidence="4 13">Belongs to the cytochrome P450 family.</text>
</comment>
<keyword evidence="12" id="KW-0472">Membrane</keyword>
<dbReference type="PANTHER" id="PTHR24305:SF166">
    <property type="entry name" value="CYTOCHROME P450 12A4, MITOCHONDRIAL-RELATED"/>
    <property type="match status" value="1"/>
</dbReference>
<comment type="pathway">
    <text evidence="3">Secondary metabolite biosynthesis; terpenoid biosynthesis.</text>
</comment>
<keyword evidence="10 13" id="KW-0408">Iron</keyword>
<organism evidence="14 15">
    <name type="scientific">Mycena chlorophos</name>
    <name type="common">Agaric fungus</name>
    <name type="synonym">Agaricus chlorophos</name>
    <dbReference type="NCBI Taxonomy" id="658473"/>
    <lineage>
        <taxon>Eukaryota</taxon>
        <taxon>Fungi</taxon>
        <taxon>Dikarya</taxon>
        <taxon>Basidiomycota</taxon>
        <taxon>Agaricomycotina</taxon>
        <taxon>Agaricomycetes</taxon>
        <taxon>Agaricomycetidae</taxon>
        <taxon>Agaricales</taxon>
        <taxon>Marasmiineae</taxon>
        <taxon>Mycenaceae</taxon>
        <taxon>Mycena</taxon>
    </lineage>
</organism>
<dbReference type="InterPro" id="IPR050121">
    <property type="entry name" value="Cytochrome_P450_monoxygenase"/>
</dbReference>
<evidence type="ECO:0000256" key="8">
    <source>
        <dbReference type="ARBA" id="ARBA00022989"/>
    </source>
</evidence>
<gene>
    <name evidence="14" type="ORF">MCHLO_14139</name>
</gene>
<dbReference type="InterPro" id="IPR017972">
    <property type="entry name" value="Cyt_P450_CS"/>
</dbReference>
<keyword evidence="9 13" id="KW-0560">Oxidoreductase</keyword>
<dbReference type="PRINTS" id="PR00385">
    <property type="entry name" value="P450"/>
</dbReference>
<dbReference type="InterPro" id="IPR001128">
    <property type="entry name" value="Cyt_P450"/>
</dbReference>
<dbReference type="PANTHER" id="PTHR24305">
    <property type="entry name" value="CYTOCHROME P450"/>
    <property type="match status" value="1"/>
</dbReference>
<evidence type="ECO:0000313" key="15">
    <source>
        <dbReference type="Proteomes" id="UP000815677"/>
    </source>
</evidence>
<comment type="cofactor">
    <cofactor evidence="1">
        <name>heme</name>
        <dbReference type="ChEBI" id="CHEBI:30413"/>
    </cofactor>
</comment>
<protein>
    <submittedName>
        <fullName evidence="14">Cytochrome P450</fullName>
    </submittedName>
</protein>
<evidence type="ECO:0000256" key="6">
    <source>
        <dbReference type="ARBA" id="ARBA00022692"/>
    </source>
</evidence>
<evidence type="ECO:0000256" key="13">
    <source>
        <dbReference type="RuleBase" id="RU000461"/>
    </source>
</evidence>
<proteinExistence type="inferred from homology"/>
<keyword evidence="5 13" id="KW-0349">Heme</keyword>
<keyword evidence="8" id="KW-1133">Transmembrane helix</keyword>
<dbReference type="SUPFAM" id="SSF48264">
    <property type="entry name" value="Cytochrome P450"/>
    <property type="match status" value="1"/>
</dbReference>